<protein>
    <submittedName>
        <fullName evidence="1">Uncharacterized protein</fullName>
    </submittedName>
</protein>
<comment type="caution">
    <text evidence="1">The sequence shown here is derived from an EMBL/GenBank/DDBJ whole genome shotgun (WGS) entry which is preliminary data.</text>
</comment>
<dbReference type="Proteomes" id="UP001314229">
    <property type="component" value="Unassembled WGS sequence"/>
</dbReference>
<reference evidence="1 2" key="1">
    <citation type="submission" date="2024-01" db="EMBL/GenBank/DDBJ databases">
        <authorList>
            <person name="Alioto T."/>
            <person name="Alioto T."/>
            <person name="Gomez Garrido J."/>
        </authorList>
    </citation>
    <scope>NUCLEOTIDE SEQUENCE [LARGE SCALE GENOMIC DNA]</scope>
</reference>
<dbReference type="EMBL" id="CAWUFR010000394">
    <property type="protein sequence ID" value="CAK6977189.1"/>
    <property type="molecule type" value="Genomic_DNA"/>
</dbReference>
<gene>
    <name evidence="1" type="ORF">FSCOSCO3_A037096</name>
</gene>
<name>A0AAV1Q1I7_SCOSC</name>
<accession>A0AAV1Q1I7</accession>
<evidence type="ECO:0000313" key="1">
    <source>
        <dbReference type="EMBL" id="CAK6977189.1"/>
    </source>
</evidence>
<dbReference type="AlphaFoldDB" id="A0AAV1Q1I7"/>
<evidence type="ECO:0000313" key="2">
    <source>
        <dbReference type="Proteomes" id="UP001314229"/>
    </source>
</evidence>
<proteinExistence type="predicted"/>
<sequence length="189" mass="21569">MSDHVNQTATRTQGVPTNKKQCKSAYTADNASVNYGENNSVFQKLKADNSDIIKANCMAFLNNILKIFYDVELLFQGQDGTICELYDIMFTLKTKLQQQQIDSFFGMETSTIVQQFPDQKAATIKHDFSNFYKTALNYLEKWYDFTNNNYQKNVACLALKSSFTFSQLSDAVEALQIGGKLDMDELYEE</sequence>
<organism evidence="1 2">
    <name type="scientific">Scomber scombrus</name>
    <name type="common">Atlantic mackerel</name>
    <name type="synonym">Scomber vernalis</name>
    <dbReference type="NCBI Taxonomy" id="13677"/>
    <lineage>
        <taxon>Eukaryota</taxon>
        <taxon>Metazoa</taxon>
        <taxon>Chordata</taxon>
        <taxon>Craniata</taxon>
        <taxon>Vertebrata</taxon>
        <taxon>Euteleostomi</taxon>
        <taxon>Actinopterygii</taxon>
        <taxon>Neopterygii</taxon>
        <taxon>Teleostei</taxon>
        <taxon>Neoteleostei</taxon>
        <taxon>Acanthomorphata</taxon>
        <taxon>Pelagiaria</taxon>
        <taxon>Scombriformes</taxon>
        <taxon>Scombridae</taxon>
        <taxon>Scomber</taxon>
    </lineage>
</organism>
<keyword evidence="2" id="KW-1185">Reference proteome</keyword>